<dbReference type="CDD" id="cd00024">
    <property type="entry name" value="CD_CSD"/>
    <property type="match status" value="1"/>
</dbReference>
<proteinExistence type="predicted"/>
<keyword evidence="2" id="KW-0539">Nucleus</keyword>
<evidence type="ECO:0000256" key="2">
    <source>
        <dbReference type="ARBA" id="ARBA00023242"/>
    </source>
</evidence>
<dbReference type="EMBL" id="CAJJDM010000037">
    <property type="protein sequence ID" value="CAD8065801.1"/>
    <property type="molecule type" value="Genomic_DNA"/>
</dbReference>
<evidence type="ECO:0000259" key="3">
    <source>
        <dbReference type="PROSITE" id="PS50013"/>
    </source>
</evidence>
<dbReference type="GO" id="GO:0005634">
    <property type="term" value="C:nucleus"/>
    <property type="evidence" value="ECO:0007669"/>
    <property type="project" value="UniProtKB-SubCell"/>
</dbReference>
<evidence type="ECO:0000313" key="4">
    <source>
        <dbReference type="EMBL" id="CAD8065801.1"/>
    </source>
</evidence>
<dbReference type="SMART" id="SM00298">
    <property type="entry name" value="CHROMO"/>
    <property type="match status" value="1"/>
</dbReference>
<reference evidence="4" key="1">
    <citation type="submission" date="2021-01" db="EMBL/GenBank/DDBJ databases">
        <authorList>
            <consortium name="Genoscope - CEA"/>
            <person name="William W."/>
        </authorList>
    </citation>
    <scope>NUCLEOTIDE SEQUENCE</scope>
</reference>
<sequence length="234" mass="27650">MNKIKRKLFSMEAILDSRTINDQLYFLVKWAGYPISQSTWEKADKVPADSNMISEYKMSVQMLGKTFYFDPLDQPPQIEDFVEVPPQKSELSTFNTKISEFQHQINTLKDDVRLILQSQLRLIKELKMSKNVIHHYDLQRSPGSQDKQQSIQSDMMQQYQQCALINYDGSFEQGDKVEKIGRAVQIKKNKNKMYYILWKRRNNGQIPKNSWVESEKIIENEPVKVCQYLWNKLI</sequence>
<evidence type="ECO:0000313" key="5">
    <source>
        <dbReference type="Proteomes" id="UP000688137"/>
    </source>
</evidence>
<dbReference type="InterPro" id="IPR051219">
    <property type="entry name" value="Heterochromatin_chromo-domain"/>
</dbReference>
<dbReference type="AlphaFoldDB" id="A0A8S1LH27"/>
<dbReference type="Pfam" id="PF00385">
    <property type="entry name" value="Chromo"/>
    <property type="match status" value="1"/>
</dbReference>
<dbReference type="OMA" id="QCALINY"/>
<protein>
    <recommendedName>
        <fullName evidence="3">Chromo domain-containing protein</fullName>
    </recommendedName>
</protein>
<gene>
    <name evidence="4" type="ORF">PPRIM_AZ9-3.1.T0380094</name>
</gene>
<evidence type="ECO:0000256" key="1">
    <source>
        <dbReference type="ARBA" id="ARBA00004123"/>
    </source>
</evidence>
<accession>A0A8S1LH27</accession>
<dbReference type="InterPro" id="IPR000953">
    <property type="entry name" value="Chromo/chromo_shadow_dom"/>
</dbReference>
<comment type="subcellular location">
    <subcellularLocation>
        <location evidence="1">Nucleus</location>
    </subcellularLocation>
</comment>
<dbReference type="InterPro" id="IPR023780">
    <property type="entry name" value="Chromo_domain"/>
</dbReference>
<dbReference type="Proteomes" id="UP000688137">
    <property type="component" value="Unassembled WGS sequence"/>
</dbReference>
<comment type="caution">
    <text evidence="4">The sequence shown here is derived from an EMBL/GenBank/DDBJ whole genome shotgun (WGS) entry which is preliminary data.</text>
</comment>
<organism evidence="4 5">
    <name type="scientific">Paramecium primaurelia</name>
    <dbReference type="NCBI Taxonomy" id="5886"/>
    <lineage>
        <taxon>Eukaryota</taxon>
        <taxon>Sar</taxon>
        <taxon>Alveolata</taxon>
        <taxon>Ciliophora</taxon>
        <taxon>Intramacronucleata</taxon>
        <taxon>Oligohymenophorea</taxon>
        <taxon>Peniculida</taxon>
        <taxon>Parameciidae</taxon>
        <taxon>Paramecium</taxon>
    </lineage>
</organism>
<dbReference type="PROSITE" id="PS50013">
    <property type="entry name" value="CHROMO_2"/>
    <property type="match status" value="1"/>
</dbReference>
<name>A0A8S1LH27_PARPR</name>
<dbReference type="PANTHER" id="PTHR22812">
    <property type="entry name" value="CHROMOBOX PROTEIN"/>
    <property type="match status" value="1"/>
</dbReference>
<keyword evidence="5" id="KW-1185">Reference proteome</keyword>
<feature type="domain" description="Chromo" evidence="3">
    <location>
        <begin position="9"/>
        <end position="56"/>
    </location>
</feature>